<dbReference type="Gene3D" id="3.30.565.10">
    <property type="entry name" value="Histidine kinase-like ATPase, C-terminal domain"/>
    <property type="match status" value="1"/>
</dbReference>
<dbReference type="Pfam" id="PF13589">
    <property type="entry name" value="HATPase_c_3"/>
    <property type="match status" value="1"/>
</dbReference>
<dbReference type="Pfam" id="PF08676">
    <property type="entry name" value="MutL_C"/>
    <property type="match status" value="1"/>
</dbReference>
<dbReference type="EMBL" id="LHPN01000008">
    <property type="protein sequence ID" value="OAL70762.1"/>
    <property type="molecule type" value="Genomic_DNA"/>
</dbReference>
<dbReference type="PANTHER" id="PTHR10073:SF47">
    <property type="entry name" value="DNA MISMATCH REPAIR PROTEIN MLH3"/>
    <property type="match status" value="1"/>
</dbReference>
<comment type="caution">
    <text evidence="4">The sequence shown here is derived from an EMBL/GenBank/DDBJ whole genome shotgun (WGS) entry which is preliminary data.</text>
</comment>
<dbReference type="GO" id="GO:0032300">
    <property type="term" value="C:mismatch repair complex"/>
    <property type="evidence" value="ECO:0007669"/>
    <property type="project" value="InterPro"/>
</dbReference>
<evidence type="ECO:0000313" key="4">
    <source>
        <dbReference type="EMBL" id="OAL70762.1"/>
    </source>
</evidence>
<dbReference type="Proteomes" id="UP000243519">
    <property type="component" value="Unassembled WGS sequence"/>
</dbReference>
<dbReference type="Gene3D" id="3.30.1540.20">
    <property type="entry name" value="MutL, C-terminal domain, dimerisation subdomain"/>
    <property type="match status" value="1"/>
</dbReference>
<dbReference type="InterPro" id="IPR042121">
    <property type="entry name" value="MutL_C_regsub"/>
</dbReference>
<dbReference type="InterPro" id="IPR014790">
    <property type="entry name" value="MutL_C"/>
</dbReference>
<accession>A0A178FDX7</accession>
<evidence type="ECO:0000256" key="2">
    <source>
        <dbReference type="SAM" id="MobiDB-lite"/>
    </source>
</evidence>
<dbReference type="AlphaFoldDB" id="A0A178FDX7"/>
<dbReference type="InterPro" id="IPR036890">
    <property type="entry name" value="HATPase_C_sf"/>
</dbReference>
<dbReference type="SUPFAM" id="SSF118116">
    <property type="entry name" value="DNA mismatch repair protein MutL"/>
    <property type="match status" value="2"/>
</dbReference>
<feature type="domain" description="MutL C-terminal dimerisation" evidence="3">
    <location>
        <begin position="712"/>
        <end position="910"/>
    </location>
</feature>
<feature type="region of interest" description="Disordered" evidence="2">
    <location>
        <begin position="522"/>
        <end position="573"/>
    </location>
</feature>
<evidence type="ECO:0000313" key="5">
    <source>
        <dbReference type="Proteomes" id="UP000243519"/>
    </source>
</evidence>
<proteinExistence type="inferred from homology"/>
<dbReference type="PANTHER" id="PTHR10073">
    <property type="entry name" value="DNA MISMATCH REPAIR PROTEIN MLH, PMS, MUTL"/>
    <property type="match status" value="1"/>
</dbReference>
<keyword evidence="5" id="KW-1185">Reference proteome</keyword>
<dbReference type="InterPro" id="IPR037198">
    <property type="entry name" value="MutL_C_sf"/>
</dbReference>
<reference evidence="4 5" key="1">
    <citation type="submission" date="2016-05" db="EMBL/GenBank/DDBJ databases">
        <title>Genome sequencing of Trichophyton violaceum CMCC(F)T3l isolated from hair.</title>
        <authorList>
            <person name="Zhan P."/>
            <person name="Tao Y."/>
            <person name="Liu W."/>
        </authorList>
    </citation>
    <scope>NUCLEOTIDE SEQUENCE [LARGE SCALE GENOMIC DNA]</scope>
    <source>
        <strain evidence="5">CMCC(F)T3l</strain>
    </source>
</reference>
<dbReference type="Gene3D" id="3.30.1370.100">
    <property type="entry name" value="MutL, C-terminal domain, regulatory subdomain"/>
    <property type="match status" value="1"/>
</dbReference>
<dbReference type="SUPFAM" id="SSF55874">
    <property type="entry name" value="ATPase domain of HSP90 chaperone/DNA topoisomerase II/histidine kinase"/>
    <property type="match status" value="1"/>
</dbReference>
<dbReference type="SMART" id="SM00853">
    <property type="entry name" value="MutL_C"/>
    <property type="match status" value="1"/>
</dbReference>
<feature type="region of interest" description="Disordered" evidence="2">
    <location>
        <begin position="422"/>
        <end position="473"/>
    </location>
</feature>
<evidence type="ECO:0000259" key="3">
    <source>
        <dbReference type="SMART" id="SM00853"/>
    </source>
</evidence>
<comment type="similarity">
    <text evidence="1">Belongs to the DNA mismatch repair MutL/HexB family.</text>
</comment>
<evidence type="ECO:0000256" key="1">
    <source>
        <dbReference type="ARBA" id="ARBA00006082"/>
    </source>
</evidence>
<name>A0A178FDX7_TRIVO</name>
<dbReference type="InterPro" id="IPR042120">
    <property type="entry name" value="MutL_C_dimsub"/>
</dbReference>
<dbReference type="GO" id="GO:0005524">
    <property type="term" value="F:ATP binding"/>
    <property type="evidence" value="ECO:0007669"/>
    <property type="project" value="InterPro"/>
</dbReference>
<protein>
    <recommendedName>
        <fullName evidence="3">MutL C-terminal dimerisation domain-containing protein</fullName>
    </recommendedName>
</protein>
<dbReference type="InterPro" id="IPR038973">
    <property type="entry name" value="MutL/Mlh/Pms-like"/>
</dbReference>
<dbReference type="OrthoDB" id="429932at2759"/>
<dbReference type="GO" id="GO:0006298">
    <property type="term" value="P:mismatch repair"/>
    <property type="evidence" value="ECO:0007669"/>
    <property type="project" value="InterPro"/>
</dbReference>
<dbReference type="GO" id="GO:0016887">
    <property type="term" value="F:ATP hydrolysis activity"/>
    <property type="evidence" value="ECO:0007669"/>
    <property type="project" value="InterPro"/>
</dbReference>
<organism evidence="4 5">
    <name type="scientific">Trichophyton violaceum</name>
    <dbReference type="NCBI Taxonomy" id="34388"/>
    <lineage>
        <taxon>Eukaryota</taxon>
        <taxon>Fungi</taxon>
        <taxon>Dikarya</taxon>
        <taxon>Ascomycota</taxon>
        <taxon>Pezizomycotina</taxon>
        <taxon>Eurotiomycetes</taxon>
        <taxon>Eurotiomycetidae</taxon>
        <taxon>Onygenales</taxon>
        <taxon>Arthrodermataceae</taxon>
        <taxon>Trichophyton</taxon>
    </lineage>
</organism>
<dbReference type="GO" id="GO:0140664">
    <property type="term" value="F:ATP-dependent DNA damage sensor activity"/>
    <property type="evidence" value="ECO:0007669"/>
    <property type="project" value="InterPro"/>
</dbReference>
<sequence length="1000" mass="110671">MGPNVPIIRVLPRDVAGQIRSSSIVTSLNGVIVDLIKNSLDANASAVMVNVDFQKGTCTVEDDGIGIPPNEFHENGGLGKLHHTSKFDTTGQVYGRKGIFISSLISMALVTITSRNISFQETNSVIFRHSKLISRLCPAPIQHDLLHPQHGTRVAVNDLFSNLPVRAKRRVQDLRRNEDIDREWDGLKRAITGLLLAFQKPVKVYIIDASRSRKQIFRGKGRNFLDLRQVIKDEDPHSLDLDRVRSILGNAGYITPSEFSSWVAASARSSDIWVEAAISLQPGPTKQVQFISSGINPVYPLGDANVLFSEINQLFASSNFGVEHSSSGVSGAIEMATVGDTDAPTGSSINRIKIKSKGVNKWPMFYVRVSTTQASCIDSQGYESFQSKISIQKILGVINALFRQFLEQYHFLSRHPQCIKRGRQDHLPRPDIPQPAPPVAKRRYHEISPSRKGSTPFDKSKSPPVEPQTSDIKALPFNDFGSWSRVKGGRGGFYDDICADLPRSKSQPALKRDTGICNIKFPYPPTAESAPEHGGESVGESISDTTDSETTREIGPVYEHSTSPCPIKPQDELMSWTDPLTKRTIYVNKRTGQTVPRTPEAVKQAPNHPSTIRRLTAICPSGDDGQGQKRNETSHWFDSIFKSWKNPTFPLPELPIPSTISHIRYSEKWSSKIASDSHCLDCQNLQGGSTLEGLMGRSGSRLNKCALKKATVIAQVDQKFILLRTSLLCEEREGEEVLVLVDQHAADERCRVEELFTALCNLSPSGNVDTTNLPTPISFRILSQEARLFEARSGYFSSWGCLYEVLREAEGYYSLVVRGLPTLIAERCRVEPRLAIDMLRSEVWDQPEISKPSIRSALEECGSQGFVEKGLGKTETHHCWLQRIGGCPKKMVDLIVSRSCRSAIMFNDVLSISECQSLVSRLAKCAFPFQCAHGRPSMVPIISLGSKNQLPGSMCSPSELGTLLSLDHMASTSHPEFKLAEPCSNFVTAFSKWQGDSHMT</sequence>
<gene>
    <name evidence="4" type="ORF">A7D00_5090</name>
</gene>